<dbReference type="KEGG" id="tsv:DSM104635_01247"/>
<organism evidence="3 4">
    <name type="scientific">Terricaulis silvestris</name>
    <dbReference type="NCBI Taxonomy" id="2686094"/>
    <lineage>
        <taxon>Bacteria</taxon>
        <taxon>Pseudomonadati</taxon>
        <taxon>Pseudomonadota</taxon>
        <taxon>Alphaproteobacteria</taxon>
        <taxon>Caulobacterales</taxon>
        <taxon>Caulobacteraceae</taxon>
        <taxon>Terricaulis</taxon>
    </lineage>
</organism>
<reference evidence="4" key="1">
    <citation type="submission" date="2019-12" db="EMBL/GenBank/DDBJ databases">
        <title>Complete genome of Terracaulis silvestris 0127_4.</title>
        <authorList>
            <person name="Vieira S."/>
            <person name="Riedel T."/>
            <person name="Sproer C."/>
            <person name="Pascual J."/>
            <person name="Boedeker C."/>
            <person name="Overmann J."/>
        </authorList>
    </citation>
    <scope>NUCLEOTIDE SEQUENCE [LARGE SCALE GENOMIC DNA]</scope>
    <source>
        <strain evidence="4">0127_4</strain>
    </source>
</reference>
<protein>
    <recommendedName>
        <fullName evidence="5">Lipoprotein</fullName>
    </recommendedName>
</protein>
<evidence type="ECO:0000256" key="2">
    <source>
        <dbReference type="SAM" id="SignalP"/>
    </source>
</evidence>
<keyword evidence="4" id="KW-1185">Reference proteome</keyword>
<feature type="region of interest" description="Disordered" evidence="1">
    <location>
        <begin position="20"/>
        <end position="42"/>
    </location>
</feature>
<dbReference type="RefSeq" id="WP_158765368.1">
    <property type="nucleotide sequence ID" value="NZ_CP047045.1"/>
</dbReference>
<accession>A0A6I6MIP5</accession>
<dbReference type="AlphaFoldDB" id="A0A6I6MIP5"/>
<evidence type="ECO:0000313" key="3">
    <source>
        <dbReference type="EMBL" id="QGZ94429.1"/>
    </source>
</evidence>
<evidence type="ECO:0000256" key="1">
    <source>
        <dbReference type="SAM" id="MobiDB-lite"/>
    </source>
</evidence>
<proteinExistence type="predicted"/>
<evidence type="ECO:0008006" key="5">
    <source>
        <dbReference type="Google" id="ProtNLM"/>
    </source>
</evidence>
<name>A0A6I6MIP5_9CAUL</name>
<evidence type="ECO:0000313" key="4">
    <source>
        <dbReference type="Proteomes" id="UP000431269"/>
    </source>
</evidence>
<dbReference type="Proteomes" id="UP000431269">
    <property type="component" value="Chromosome"/>
</dbReference>
<feature type="signal peptide" evidence="2">
    <location>
        <begin position="1"/>
        <end position="21"/>
    </location>
</feature>
<feature type="chain" id="PRO_5026242947" description="Lipoprotein" evidence="2">
    <location>
        <begin position="22"/>
        <end position="188"/>
    </location>
</feature>
<keyword evidence="2" id="KW-0732">Signal</keyword>
<gene>
    <name evidence="3" type="ORF">DSM104635_01247</name>
</gene>
<dbReference type="PROSITE" id="PS51257">
    <property type="entry name" value="PROKAR_LIPOPROTEIN"/>
    <property type="match status" value="1"/>
</dbReference>
<sequence>MKLRIALIVLALAAAGCDRQASTSGGADAPQLDAPAPENEPARQFTAANDGARAAAGELSVSVSLRLPDAGNADGDAQEVLTLRGGNGLVVESEITGSVSPATQVGGQTLRALLSIPVEEPGVLVYRVVSETKPEGGGGLCGADAPAFLVVWEPAGPGEPVMKLLGLTGGQPGAANSRACTMLEYRRG</sequence>
<dbReference type="EMBL" id="CP047045">
    <property type="protein sequence ID" value="QGZ94429.1"/>
    <property type="molecule type" value="Genomic_DNA"/>
</dbReference>